<sequence length="184" mass="21860">MRERILVTIEFFFQSECGWAKDESSFILRHYRILTGSQKCTSRLDMIPCDLKYPPLYKHWQNILKTMILNSSDFISEYRPCSGIFNNTFGKYGISPQTPILERNNTVIRESINIFDDRKMRKNYCARSVKTLREGWPQEAMVCDEIENHPFEEFCNTYDAVMNKIRDITTPIINIEADYDEYYD</sequence>
<proteinExistence type="predicted"/>
<dbReference type="WBParaSite" id="EEL_0000488701-mRNA-1">
    <property type="protein sequence ID" value="EEL_0000488701-mRNA-1"/>
    <property type="gene ID" value="EEL_0000488701"/>
</dbReference>
<accession>A0A0R3RSP9</accession>
<keyword evidence="1" id="KW-1185">Reference proteome</keyword>
<protein>
    <submittedName>
        <fullName evidence="2">Uncharacterized protein</fullName>
    </submittedName>
</protein>
<name>A0A0R3RSP9_9BILA</name>
<dbReference type="Proteomes" id="UP000050640">
    <property type="component" value="Unplaced"/>
</dbReference>
<evidence type="ECO:0000313" key="1">
    <source>
        <dbReference type="Proteomes" id="UP000050640"/>
    </source>
</evidence>
<evidence type="ECO:0000313" key="2">
    <source>
        <dbReference type="WBParaSite" id="EEL_0000488701-mRNA-1"/>
    </source>
</evidence>
<organism evidence="1 2">
    <name type="scientific">Elaeophora elaphi</name>
    <dbReference type="NCBI Taxonomy" id="1147741"/>
    <lineage>
        <taxon>Eukaryota</taxon>
        <taxon>Metazoa</taxon>
        <taxon>Ecdysozoa</taxon>
        <taxon>Nematoda</taxon>
        <taxon>Chromadorea</taxon>
        <taxon>Rhabditida</taxon>
        <taxon>Spirurina</taxon>
        <taxon>Spiruromorpha</taxon>
        <taxon>Filarioidea</taxon>
        <taxon>Onchocercidae</taxon>
        <taxon>Elaeophora</taxon>
    </lineage>
</organism>
<dbReference type="AlphaFoldDB" id="A0A0R3RSP9"/>
<reference evidence="2" key="1">
    <citation type="submission" date="2017-02" db="UniProtKB">
        <authorList>
            <consortium name="WormBaseParasite"/>
        </authorList>
    </citation>
    <scope>IDENTIFICATION</scope>
</reference>